<dbReference type="EMBL" id="CAXJRC010000007">
    <property type="protein sequence ID" value="CAL2105488.1"/>
    <property type="molecule type" value="Genomic_DNA"/>
</dbReference>
<evidence type="ECO:0000313" key="1">
    <source>
        <dbReference type="EMBL" id="CAL2105488.1"/>
    </source>
</evidence>
<dbReference type="Proteomes" id="UP001497602">
    <property type="component" value="Unassembled WGS sequence"/>
</dbReference>
<proteinExistence type="predicted"/>
<organism evidence="1 2">
    <name type="scientific">Tenacibaculum vairaonense</name>
    <dbReference type="NCBI Taxonomy" id="3137860"/>
    <lineage>
        <taxon>Bacteria</taxon>
        <taxon>Pseudomonadati</taxon>
        <taxon>Bacteroidota</taxon>
        <taxon>Flavobacteriia</taxon>
        <taxon>Flavobacteriales</taxon>
        <taxon>Flavobacteriaceae</taxon>
        <taxon>Tenacibaculum</taxon>
    </lineage>
</organism>
<protein>
    <submittedName>
        <fullName evidence="1">Uncharacterized protein</fullName>
    </submittedName>
</protein>
<name>A0ABM9PIP4_9FLAO</name>
<reference evidence="1 2" key="1">
    <citation type="submission" date="2024-05" db="EMBL/GenBank/DDBJ databases">
        <authorList>
            <person name="Duchaud E."/>
        </authorList>
    </citation>
    <scope>NUCLEOTIDE SEQUENCE [LARGE SCALE GENOMIC DNA]</scope>
    <source>
        <strain evidence="1">Ena-SAMPLE-TAB-13-05-2024-13:56:06:370-140305</strain>
    </source>
</reference>
<accession>A0ABM9PIP4</accession>
<evidence type="ECO:0000313" key="2">
    <source>
        <dbReference type="Proteomes" id="UP001497602"/>
    </source>
</evidence>
<keyword evidence="2" id="KW-1185">Reference proteome</keyword>
<sequence>MRQKDEHQNPIPFDIEWRTFNGQNKMGGKLIVAHGAILCMKSTKKKDIIKTLKTAPIDKERKNPNHWKHKTRNIELANGEVKKVHFILIIKFNGLTVVP</sequence>
<gene>
    <name evidence="1" type="ORF">T190115A13A_160021</name>
</gene>
<comment type="caution">
    <text evidence="1">The sequence shown here is derived from an EMBL/GenBank/DDBJ whole genome shotgun (WGS) entry which is preliminary data.</text>
</comment>